<name>A0ABZ2PGI7_9NOCA</name>
<keyword evidence="2 4" id="KW-0378">Hydrolase</keyword>
<dbReference type="InterPro" id="IPR029058">
    <property type="entry name" value="AB_hydrolase_fold"/>
</dbReference>
<dbReference type="Gene3D" id="3.40.50.1820">
    <property type="entry name" value="alpha/beta hydrolase"/>
    <property type="match status" value="2"/>
</dbReference>
<dbReference type="GO" id="GO:0016787">
    <property type="term" value="F:hydrolase activity"/>
    <property type="evidence" value="ECO:0007669"/>
    <property type="project" value="UniProtKB-KW"/>
</dbReference>
<proteinExistence type="inferred from homology"/>
<dbReference type="RefSeq" id="WP_338888305.1">
    <property type="nucleotide sequence ID" value="NZ_CP147846.1"/>
</dbReference>
<sequence length="309" mass="33653">MNSDDSSEYTRSDEWFQSNGVRCAIAVYRPTGATSDTPAVVMAHGFATPRAIRLSAYAEVFVRAGYAVLVFDYRHFGDSDGQPRQLLDIKKQLEDWHNAVAYARTVDGVDANRIVGWGTSFAGGHVLTRAGAGEHFAAVIAQIPHVNGLAAVRVTGLRRTLRLLPSAVIDQARALLKMSPRYVESVGRPGDVAVMTSPDAMPGRDRLLAESNLSYGDYPETVAARILLRVGLYNPGRTASKIQCPTLIQIMSDDAVTPAKVSLKTAQKISDVTVHIHKGGHFDPYTQPLFPIVVEEQLAFLKWAVPLTP</sequence>
<dbReference type="PANTHER" id="PTHR22946">
    <property type="entry name" value="DIENELACTONE HYDROLASE DOMAIN-CONTAINING PROTEIN-RELATED"/>
    <property type="match status" value="1"/>
</dbReference>
<reference evidence="4 5" key="1">
    <citation type="submission" date="2024-03" db="EMBL/GenBank/DDBJ databases">
        <title>Natural products discovery in diverse microorganisms through a two-stage MS feature dereplication strategy.</title>
        <authorList>
            <person name="Zhang R."/>
        </authorList>
    </citation>
    <scope>NUCLEOTIDE SEQUENCE [LARGE SCALE GENOMIC DNA]</scope>
    <source>
        <strain evidence="4 5">18930</strain>
    </source>
</reference>
<dbReference type="Proteomes" id="UP001432000">
    <property type="component" value="Chromosome"/>
</dbReference>
<evidence type="ECO:0000313" key="4">
    <source>
        <dbReference type="EMBL" id="WXG68235.1"/>
    </source>
</evidence>
<dbReference type="SUPFAM" id="SSF53474">
    <property type="entry name" value="alpha/beta-Hydrolases"/>
    <property type="match status" value="1"/>
</dbReference>
<evidence type="ECO:0000259" key="3">
    <source>
        <dbReference type="Pfam" id="PF02129"/>
    </source>
</evidence>
<feature type="domain" description="Xaa-Pro dipeptidyl-peptidase-like" evidence="3">
    <location>
        <begin position="20"/>
        <end position="184"/>
    </location>
</feature>
<dbReference type="Pfam" id="PF02129">
    <property type="entry name" value="Peptidase_S15"/>
    <property type="match status" value="1"/>
</dbReference>
<evidence type="ECO:0000313" key="5">
    <source>
        <dbReference type="Proteomes" id="UP001432000"/>
    </source>
</evidence>
<dbReference type="InterPro" id="IPR050261">
    <property type="entry name" value="FrsA_esterase"/>
</dbReference>
<keyword evidence="5" id="KW-1185">Reference proteome</keyword>
<dbReference type="PANTHER" id="PTHR22946:SF9">
    <property type="entry name" value="POLYKETIDE TRANSFERASE AF380"/>
    <property type="match status" value="1"/>
</dbReference>
<accession>A0ABZ2PGI7</accession>
<dbReference type="InterPro" id="IPR000383">
    <property type="entry name" value="Xaa-Pro-like_dom"/>
</dbReference>
<protein>
    <submittedName>
        <fullName evidence="4">Alpha/beta hydrolase</fullName>
    </submittedName>
</protein>
<evidence type="ECO:0000256" key="2">
    <source>
        <dbReference type="ARBA" id="ARBA00022801"/>
    </source>
</evidence>
<organism evidence="4 5">
    <name type="scientific">Rhodococcus sovatensis</name>
    <dbReference type="NCBI Taxonomy" id="1805840"/>
    <lineage>
        <taxon>Bacteria</taxon>
        <taxon>Bacillati</taxon>
        <taxon>Actinomycetota</taxon>
        <taxon>Actinomycetes</taxon>
        <taxon>Mycobacteriales</taxon>
        <taxon>Nocardiaceae</taxon>
        <taxon>Rhodococcus</taxon>
    </lineage>
</organism>
<gene>
    <name evidence="4" type="ORF">WDS16_24020</name>
</gene>
<evidence type="ECO:0000256" key="1">
    <source>
        <dbReference type="ARBA" id="ARBA00008645"/>
    </source>
</evidence>
<comment type="similarity">
    <text evidence="1">Belongs to the AB hydrolase superfamily.</text>
</comment>
<dbReference type="EMBL" id="CP147846">
    <property type="protein sequence ID" value="WXG68235.1"/>
    <property type="molecule type" value="Genomic_DNA"/>
</dbReference>